<dbReference type="EC" id="2.7.7.65" evidence="1"/>
<evidence type="ECO:0000256" key="1">
    <source>
        <dbReference type="ARBA" id="ARBA00012528"/>
    </source>
</evidence>
<feature type="domain" description="Response regulatory" evidence="4">
    <location>
        <begin position="20"/>
        <end position="135"/>
    </location>
</feature>
<dbReference type="SUPFAM" id="SSF52172">
    <property type="entry name" value="CheY-like"/>
    <property type="match status" value="1"/>
</dbReference>
<dbReference type="PANTHER" id="PTHR45138:SF9">
    <property type="entry name" value="DIGUANYLATE CYCLASE DGCM-RELATED"/>
    <property type="match status" value="1"/>
</dbReference>
<dbReference type="InterPro" id="IPR029787">
    <property type="entry name" value="Nucleotide_cyclase"/>
</dbReference>
<dbReference type="CDD" id="cd01949">
    <property type="entry name" value="GGDEF"/>
    <property type="match status" value="1"/>
</dbReference>
<comment type="catalytic activity">
    <reaction evidence="2">
        <text>2 GTP = 3',3'-c-di-GMP + 2 diphosphate</text>
        <dbReference type="Rhea" id="RHEA:24898"/>
        <dbReference type="ChEBI" id="CHEBI:33019"/>
        <dbReference type="ChEBI" id="CHEBI:37565"/>
        <dbReference type="ChEBI" id="CHEBI:58805"/>
        <dbReference type="EC" id="2.7.7.65"/>
    </reaction>
</comment>
<dbReference type="PANTHER" id="PTHR45138">
    <property type="entry name" value="REGULATORY COMPONENTS OF SENSORY TRANSDUCTION SYSTEM"/>
    <property type="match status" value="1"/>
</dbReference>
<dbReference type="PROSITE" id="PS50887">
    <property type="entry name" value="GGDEF"/>
    <property type="match status" value="1"/>
</dbReference>
<reference evidence="7" key="1">
    <citation type="journal article" date="2022" name="ISME J.">
        <title>Genetic and phylogenetic analysis of dissimilatory iodate-reducing bacteria identifies potential niches across the world's oceans.</title>
        <authorList>
            <person name="Reyes-Umana V."/>
            <person name="Henning Z."/>
            <person name="Lee K."/>
            <person name="Barnum T.P."/>
            <person name="Coates J.D."/>
        </authorList>
    </citation>
    <scope>NUCLEOTIDE SEQUENCE [LARGE SCALE GENOMIC DNA]</scope>
    <source>
        <strain evidence="7">IR12</strain>
    </source>
</reference>
<dbReference type="Proteomes" id="UP000694660">
    <property type="component" value="Unassembled WGS sequence"/>
</dbReference>
<keyword evidence="7" id="KW-1185">Reference proteome</keyword>
<dbReference type="Pfam" id="PF00072">
    <property type="entry name" value="Response_reg"/>
    <property type="match status" value="1"/>
</dbReference>
<dbReference type="GO" id="GO:0000160">
    <property type="term" value="P:phosphorelay signal transduction system"/>
    <property type="evidence" value="ECO:0007669"/>
    <property type="project" value="InterPro"/>
</dbReference>
<evidence type="ECO:0000313" key="7">
    <source>
        <dbReference type="Proteomes" id="UP000694660"/>
    </source>
</evidence>
<feature type="domain" description="GGDEF" evidence="5">
    <location>
        <begin position="178"/>
        <end position="315"/>
    </location>
</feature>
<dbReference type="EMBL" id="JAEKFT010000033">
    <property type="protein sequence ID" value="MBT0963581.1"/>
    <property type="molecule type" value="Genomic_DNA"/>
</dbReference>
<dbReference type="PROSITE" id="PS50110">
    <property type="entry name" value="RESPONSE_REGULATORY"/>
    <property type="match status" value="1"/>
</dbReference>
<dbReference type="InterPro" id="IPR043128">
    <property type="entry name" value="Rev_trsase/Diguanyl_cyclase"/>
</dbReference>
<dbReference type="CDD" id="cd19920">
    <property type="entry name" value="REC_PA4781-like"/>
    <property type="match status" value="1"/>
</dbReference>
<evidence type="ECO:0000259" key="4">
    <source>
        <dbReference type="PROSITE" id="PS50110"/>
    </source>
</evidence>
<dbReference type="GO" id="GO:0005886">
    <property type="term" value="C:plasma membrane"/>
    <property type="evidence" value="ECO:0007669"/>
    <property type="project" value="TreeGrafter"/>
</dbReference>
<evidence type="ECO:0000256" key="3">
    <source>
        <dbReference type="PROSITE-ProRule" id="PRU00169"/>
    </source>
</evidence>
<organism evidence="6 7">
    <name type="scientific">Denitromonas iodatirespirans</name>
    <dbReference type="NCBI Taxonomy" id="2795389"/>
    <lineage>
        <taxon>Bacteria</taxon>
        <taxon>Pseudomonadati</taxon>
        <taxon>Pseudomonadota</taxon>
        <taxon>Betaproteobacteria</taxon>
        <taxon>Rhodocyclales</taxon>
        <taxon>Zoogloeaceae</taxon>
        <taxon>Denitromonas</taxon>
    </lineage>
</organism>
<dbReference type="FunFam" id="3.30.70.270:FF:000001">
    <property type="entry name" value="Diguanylate cyclase domain protein"/>
    <property type="match status" value="1"/>
</dbReference>
<dbReference type="GO" id="GO:0043709">
    <property type="term" value="P:cell adhesion involved in single-species biofilm formation"/>
    <property type="evidence" value="ECO:0007669"/>
    <property type="project" value="TreeGrafter"/>
</dbReference>
<dbReference type="Gene3D" id="3.30.70.270">
    <property type="match status" value="1"/>
</dbReference>
<dbReference type="InterPro" id="IPR000160">
    <property type="entry name" value="GGDEF_dom"/>
</dbReference>
<dbReference type="Gene3D" id="3.40.50.2300">
    <property type="match status" value="1"/>
</dbReference>
<dbReference type="GO" id="GO:1902201">
    <property type="term" value="P:negative regulation of bacterial-type flagellum-dependent cell motility"/>
    <property type="evidence" value="ECO:0007669"/>
    <property type="project" value="TreeGrafter"/>
</dbReference>
<dbReference type="InterPro" id="IPR001789">
    <property type="entry name" value="Sig_transdc_resp-reg_receiver"/>
</dbReference>
<dbReference type="Pfam" id="PF00990">
    <property type="entry name" value="GGDEF"/>
    <property type="match status" value="1"/>
</dbReference>
<dbReference type="NCBIfam" id="TIGR00254">
    <property type="entry name" value="GGDEF"/>
    <property type="match status" value="1"/>
</dbReference>
<evidence type="ECO:0000256" key="2">
    <source>
        <dbReference type="ARBA" id="ARBA00034247"/>
    </source>
</evidence>
<dbReference type="AlphaFoldDB" id="A0A944HFB5"/>
<proteinExistence type="predicted"/>
<evidence type="ECO:0000313" key="6">
    <source>
        <dbReference type="EMBL" id="MBT0963581.1"/>
    </source>
</evidence>
<dbReference type="InterPro" id="IPR050469">
    <property type="entry name" value="Diguanylate_Cyclase"/>
</dbReference>
<comment type="caution">
    <text evidence="6">The sequence shown here is derived from an EMBL/GenBank/DDBJ whole genome shotgun (WGS) entry which is preliminary data.</text>
</comment>
<dbReference type="SUPFAM" id="SSF55073">
    <property type="entry name" value="Nucleotide cyclase"/>
    <property type="match status" value="1"/>
</dbReference>
<dbReference type="InterPro" id="IPR011006">
    <property type="entry name" value="CheY-like_superfamily"/>
</dbReference>
<dbReference type="RefSeq" id="WP_214363513.1">
    <property type="nucleotide sequence ID" value="NZ_JAEKFT010000033.1"/>
</dbReference>
<keyword evidence="3" id="KW-0597">Phosphoprotein</keyword>
<dbReference type="GO" id="GO:0052621">
    <property type="term" value="F:diguanylate cyclase activity"/>
    <property type="evidence" value="ECO:0007669"/>
    <property type="project" value="UniProtKB-EC"/>
</dbReference>
<feature type="modified residue" description="4-aspartylphosphate" evidence="3">
    <location>
        <position position="68"/>
    </location>
</feature>
<dbReference type="SMART" id="SM00267">
    <property type="entry name" value="GGDEF"/>
    <property type="match status" value="1"/>
</dbReference>
<gene>
    <name evidence="6" type="ORF">I8J34_20540</name>
</gene>
<accession>A0A944HFB5</accession>
<sequence>MNAPRATPASPLLALPERPRLLVVDDQPINIRALYQMFRTDHEVFATTSGQQALAICQDVAPDLILLDIEMPHMDGLETCRRLKADPATADIPVIFITAQSEPADETRGLNAGAVDFISKPVNPAVVRARVKTHLTLKAQSDLLRSLVFIDGLTGVANRRRFDEALQVEWQRCRRNQLPLTLLMIDIDHFKHYNDRYGHPAGDACLQRVAACLKARLGRAHDLVARYGGEEFACLMPECDLAAGHAKAAELREAVMALAIPHDRSPTAGVITISLGVASRVPDGPDGAAALVQHADAALYTAKHEGRNRVCDVPGESAS</sequence>
<evidence type="ECO:0000259" key="5">
    <source>
        <dbReference type="PROSITE" id="PS50887"/>
    </source>
</evidence>
<protein>
    <recommendedName>
        <fullName evidence="1">diguanylate cyclase</fullName>
        <ecNumber evidence="1">2.7.7.65</ecNumber>
    </recommendedName>
</protein>
<name>A0A944HFB5_DENI1</name>
<dbReference type="SMART" id="SM00448">
    <property type="entry name" value="REC"/>
    <property type="match status" value="1"/>
</dbReference>